<dbReference type="Proteomes" id="UP000490060">
    <property type="component" value="Unassembled WGS sequence"/>
</dbReference>
<proteinExistence type="predicted"/>
<feature type="transmembrane region" description="Helical" evidence="1">
    <location>
        <begin position="78"/>
        <end position="95"/>
    </location>
</feature>
<feature type="transmembrane region" description="Helical" evidence="1">
    <location>
        <begin position="165"/>
        <end position="189"/>
    </location>
</feature>
<gene>
    <name evidence="2" type="ORF">TNO010_520237</name>
</gene>
<keyword evidence="1" id="KW-0472">Membrane</keyword>
<keyword evidence="1" id="KW-1133">Transmembrane helix</keyword>
<sequence>MDLDKYKTAWNNQPEQTNQVSKAAIYKMAHAKSSSIVKWIFIIGILEFLFWILLNLFTAKSKYLKIYDSFNLTSFIEISYYIHYVVIIGFLYVFYKNYTAISVTDGTKELLQKIFKVRKTVKFYVYYNLLTFIILAIIVNVFIFSDLNHLKKILETNNAIIDESSLFTSMLITQILFLSLFLGLFWLFYQLLYGILLKKLLKNYKELTKFDEKKIL</sequence>
<keyword evidence="1" id="KW-0812">Transmembrane</keyword>
<evidence type="ECO:0000256" key="1">
    <source>
        <dbReference type="SAM" id="Phobius"/>
    </source>
</evidence>
<name>A0A2I2MBC8_9FLAO</name>
<evidence type="ECO:0000313" key="3">
    <source>
        <dbReference type="Proteomes" id="UP000490060"/>
    </source>
</evidence>
<protein>
    <submittedName>
        <fullName evidence="2">Uncharacterized protein</fullName>
    </submittedName>
</protein>
<evidence type="ECO:0000313" key="2">
    <source>
        <dbReference type="EMBL" id="SOU89848.1"/>
    </source>
</evidence>
<organism evidence="2 3">
    <name type="scientific">Tenacibaculum finnmarkense genomovar ulcerans</name>
    <dbReference type="NCBI Taxonomy" id="2781388"/>
    <lineage>
        <taxon>Bacteria</taxon>
        <taxon>Pseudomonadati</taxon>
        <taxon>Bacteroidota</taxon>
        <taxon>Flavobacteriia</taxon>
        <taxon>Flavobacteriales</taxon>
        <taxon>Flavobacteriaceae</taxon>
        <taxon>Tenacibaculum</taxon>
        <taxon>Tenacibaculum finnmarkense</taxon>
    </lineage>
</organism>
<dbReference type="RefSeq" id="WP_058885265.1">
    <property type="nucleotide sequence ID" value="NZ_JAFMUG010000004.1"/>
</dbReference>
<dbReference type="EMBL" id="OENE01000048">
    <property type="protein sequence ID" value="SOU89848.1"/>
    <property type="molecule type" value="Genomic_DNA"/>
</dbReference>
<reference evidence="2 3" key="1">
    <citation type="submission" date="2017-11" db="EMBL/GenBank/DDBJ databases">
        <authorList>
            <person name="Duchaud E."/>
        </authorList>
    </citation>
    <scope>NUCLEOTIDE SEQUENCE [LARGE SCALE GENOMIC DNA]</scope>
    <source>
        <strain evidence="2 3">TNO010</strain>
    </source>
</reference>
<feature type="transmembrane region" description="Helical" evidence="1">
    <location>
        <begin position="36"/>
        <end position="58"/>
    </location>
</feature>
<accession>A0A2I2MBC8</accession>
<feature type="transmembrane region" description="Helical" evidence="1">
    <location>
        <begin position="123"/>
        <end position="145"/>
    </location>
</feature>
<dbReference type="AlphaFoldDB" id="A0A2I2MBC8"/>